<accession>A0A6M9Q076</accession>
<dbReference type="Gene3D" id="1.10.4060.10">
    <property type="entry name" value="BPP1347 like domain"/>
    <property type="match status" value="1"/>
</dbReference>
<dbReference type="InterPro" id="IPR003111">
    <property type="entry name" value="Lon_prtase_N"/>
</dbReference>
<dbReference type="PANTHER" id="PTHR46732">
    <property type="entry name" value="ATP-DEPENDENT PROTEASE LA (LON) DOMAIN PROTEIN"/>
    <property type="match status" value="1"/>
</dbReference>
<dbReference type="Gene3D" id="2.30.130.40">
    <property type="entry name" value="LON domain-like"/>
    <property type="match status" value="1"/>
</dbReference>
<dbReference type="PANTHER" id="PTHR46732:SF8">
    <property type="entry name" value="ATP-DEPENDENT PROTEASE LA (LON) DOMAIN PROTEIN"/>
    <property type="match status" value="1"/>
</dbReference>
<dbReference type="PROSITE" id="PS51787">
    <property type="entry name" value="LON_N"/>
    <property type="match status" value="1"/>
</dbReference>
<evidence type="ECO:0000313" key="3">
    <source>
        <dbReference type="Proteomes" id="UP000501090"/>
    </source>
</evidence>
<dbReference type="InterPro" id="IPR046336">
    <property type="entry name" value="Lon_prtase_N_sf"/>
</dbReference>
<evidence type="ECO:0000313" key="2">
    <source>
        <dbReference type="EMBL" id="QKM61573.1"/>
    </source>
</evidence>
<organism evidence="2 3">
    <name type="scientific">Polynucleobacter arcticus</name>
    <dbReference type="NCBI Taxonomy" id="1743165"/>
    <lineage>
        <taxon>Bacteria</taxon>
        <taxon>Pseudomonadati</taxon>
        <taxon>Pseudomonadota</taxon>
        <taxon>Betaproteobacteria</taxon>
        <taxon>Burkholderiales</taxon>
        <taxon>Burkholderiaceae</taxon>
        <taxon>Polynucleobacter</taxon>
    </lineage>
</organism>
<dbReference type="Proteomes" id="UP000501090">
    <property type="component" value="Chromosome"/>
</dbReference>
<proteinExistence type="predicted"/>
<gene>
    <name evidence="2" type="ORF">DN92_07745</name>
</gene>
<dbReference type="AlphaFoldDB" id="A0A6M9Q076"/>
<dbReference type="SUPFAM" id="SSF88697">
    <property type="entry name" value="PUA domain-like"/>
    <property type="match status" value="1"/>
</dbReference>
<reference evidence="2 3" key="1">
    <citation type="submission" date="2018-04" db="EMBL/GenBank/DDBJ databases">
        <title>Polynucleobacter sp. UK-Long2-W17 genome.</title>
        <authorList>
            <person name="Hahn M.W."/>
        </authorList>
    </citation>
    <scope>NUCLEOTIDE SEQUENCE [LARGE SCALE GENOMIC DNA]</scope>
    <source>
        <strain evidence="2 3">UK-Long2-W17</strain>
    </source>
</reference>
<evidence type="ECO:0000259" key="1">
    <source>
        <dbReference type="PROSITE" id="PS51787"/>
    </source>
</evidence>
<dbReference type="EMBL" id="CP028940">
    <property type="protein sequence ID" value="QKM61573.1"/>
    <property type="molecule type" value="Genomic_DNA"/>
</dbReference>
<sequence>MGTTLFPGGIIALKIFEARYLDMMKRCLRENTPYGVISILADKAVDSDTSVAHFSDIGTLATLEEFDPIQPALYMTKSYGIQRFKVLNLRQESDGLWMGQIELIAADPEIPLPKEHEKVASLLQEIMSIIKSEDLLGDGAFRMPANPDDCGWVSNRLAELLPLPLAQKNHLLAQSNPRIRLDLISEIIEEDGLHNIVMH</sequence>
<feature type="domain" description="Lon N-terminal" evidence="1">
    <location>
        <begin position="1"/>
        <end position="192"/>
    </location>
</feature>
<dbReference type="SMART" id="SM00464">
    <property type="entry name" value="LON"/>
    <property type="match status" value="1"/>
</dbReference>
<dbReference type="Pfam" id="PF02190">
    <property type="entry name" value="LON_substr_bdg"/>
    <property type="match status" value="1"/>
</dbReference>
<dbReference type="KEGG" id="pard:DN92_07745"/>
<keyword evidence="3" id="KW-1185">Reference proteome</keyword>
<dbReference type="InterPro" id="IPR015947">
    <property type="entry name" value="PUA-like_sf"/>
</dbReference>
<protein>
    <submittedName>
        <fullName evidence="2">Peptidase S16</fullName>
    </submittedName>
</protein>
<name>A0A6M9Q076_9BURK</name>